<feature type="domain" description="ABC transporter" evidence="5">
    <location>
        <begin position="2"/>
        <end position="206"/>
    </location>
</feature>
<dbReference type="STRING" id="483913.AN935_10100"/>
<organism evidence="6 7">
    <name type="scientific">Bacillus subtilis</name>
    <dbReference type="NCBI Taxonomy" id="1423"/>
    <lineage>
        <taxon>Bacteria</taxon>
        <taxon>Bacillati</taxon>
        <taxon>Bacillota</taxon>
        <taxon>Bacilli</taxon>
        <taxon>Bacillales</taxon>
        <taxon>Bacillaceae</taxon>
        <taxon>Bacillus</taxon>
    </lineage>
</organism>
<dbReference type="InterPro" id="IPR017871">
    <property type="entry name" value="ABC_transporter-like_CS"/>
</dbReference>
<evidence type="ECO:0000259" key="5">
    <source>
        <dbReference type="PROSITE" id="PS50893"/>
    </source>
</evidence>
<dbReference type="Pfam" id="PF00005">
    <property type="entry name" value="ABC_tran"/>
    <property type="match status" value="1"/>
</dbReference>
<keyword evidence="3" id="KW-0547">Nucleotide-binding</keyword>
<evidence type="ECO:0000313" key="7">
    <source>
        <dbReference type="Proteomes" id="UP000032247"/>
    </source>
</evidence>
<dbReference type="InterPro" id="IPR003593">
    <property type="entry name" value="AAA+_ATPase"/>
</dbReference>
<dbReference type="CDD" id="cd03255">
    <property type="entry name" value="ABC_MJ0796_LolCDE_FtsE"/>
    <property type="match status" value="1"/>
</dbReference>
<dbReference type="AlphaFoldDB" id="A0A0D1KMI4"/>
<keyword evidence="2" id="KW-0813">Transport</keyword>
<dbReference type="PATRIC" id="fig|1423.173.peg.4818"/>
<dbReference type="SUPFAM" id="SSF52540">
    <property type="entry name" value="P-loop containing nucleoside triphosphate hydrolases"/>
    <property type="match status" value="1"/>
</dbReference>
<protein>
    <recommendedName>
        <fullName evidence="5">ABC transporter domain-containing protein</fullName>
    </recommendedName>
</protein>
<evidence type="ECO:0000313" key="6">
    <source>
        <dbReference type="EMBL" id="KIU04381.1"/>
    </source>
</evidence>
<gene>
    <name evidence="6" type="ORF">SC09_contig8orf00007</name>
</gene>
<dbReference type="InterPro" id="IPR017911">
    <property type="entry name" value="MacB-like_ATP-bd"/>
</dbReference>
<dbReference type="InterPro" id="IPR003439">
    <property type="entry name" value="ABC_transporter-like_ATP-bd"/>
</dbReference>
<sequence>MIELKSISKSFDGKSVLSNFSIHIEENEFVSIVGKSGSGKTTLLNIISLLDAPDEGTVEILGYQNPKSKEVMKLRRENLGYIFQNYVLMDNETVLTNLLLSTAYAKDFDKNKLSEALELVGLDKSFLKKKVYQLSGGEQQRVAIARIILKPCDIILADEPTGNLDEFNKNIILSLFHQLKDMGKTIICVTHDQEIANCSDRVIILS</sequence>
<dbReference type="RefSeq" id="WP_043858988.1">
    <property type="nucleotide sequence ID" value="NZ_CP061871.1"/>
</dbReference>
<evidence type="ECO:0000256" key="4">
    <source>
        <dbReference type="ARBA" id="ARBA00022840"/>
    </source>
</evidence>
<keyword evidence="4" id="KW-0067">ATP-binding</keyword>
<name>A0A0D1KMI4_BACIU</name>
<dbReference type="GO" id="GO:0005524">
    <property type="term" value="F:ATP binding"/>
    <property type="evidence" value="ECO:0007669"/>
    <property type="project" value="UniProtKB-KW"/>
</dbReference>
<comment type="caution">
    <text evidence="6">The sequence shown here is derived from an EMBL/GenBank/DDBJ whole genome shotgun (WGS) entry which is preliminary data.</text>
</comment>
<comment type="similarity">
    <text evidence="1">Belongs to the ABC transporter superfamily.</text>
</comment>
<dbReference type="PANTHER" id="PTHR42798">
    <property type="entry name" value="LIPOPROTEIN-RELEASING SYSTEM ATP-BINDING PROTEIN LOLD"/>
    <property type="match status" value="1"/>
</dbReference>
<evidence type="ECO:0000256" key="3">
    <source>
        <dbReference type="ARBA" id="ARBA00022741"/>
    </source>
</evidence>
<dbReference type="PANTHER" id="PTHR42798:SF2">
    <property type="entry name" value="ABC TRANSPORTER ATP-BINDING PROTEIN MG467-RELATED"/>
    <property type="match status" value="1"/>
</dbReference>
<dbReference type="EMBL" id="JXBC01000014">
    <property type="protein sequence ID" value="KIU04381.1"/>
    <property type="molecule type" value="Genomic_DNA"/>
</dbReference>
<dbReference type="PROSITE" id="PS50893">
    <property type="entry name" value="ABC_TRANSPORTER_2"/>
    <property type="match status" value="1"/>
</dbReference>
<dbReference type="SMART" id="SM00382">
    <property type="entry name" value="AAA"/>
    <property type="match status" value="1"/>
</dbReference>
<dbReference type="Gene3D" id="3.40.50.300">
    <property type="entry name" value="P-loop containing nucleotide triphosphate hydrolases"/>
    <property type="match status" value="1"/>
</dbReference>
<dbReference type="Proteomes" id="UP000032247">
    <property type="component" value="Unassembled WGS sequence"/>
</dbReference>
<dbReference type="GO" id="GO:0016887">
    <property type="term" value="F:ATP hydrolysis activity"/>
    <property type="evidence" value="ECO:0007669"/>
    <property type="project" value="InterPro"/>
</dbReference>
<dbReference type="InterPro" id="IPR027417">
    <property type="entry name" value="P-loop_NTPase"/>
</dbReference>
<dbReference type="PROSITE" id="PS00211">
    <property type="entry name" value="ABC_TRANSPORTER_1"/>
    <property type="match status" value="1"/>
</dbReference>
<evidence type="ECO:0000256" key="1">
    <source>
        <dbReference type="ARBA" id="ARBA00005417"/>
    </source>
</evidence>
<reference evidence="6 7" key="1">
    <citation type="submission" date="2014-12" db="EMBL/GenBank/DDBJ databases">
        <title>Comparative genome analysis of Bacillus coagulans HM-08, Clostridium butyricum HM-68, Bacillus subtilis HM-66 and Bacillus licheniformis BL-09.</title>
        <authorList>
            <person name="Zhang H."/>
        </authorList>
    </citation>
    <scope>NUCLEOTIDE SEQUENCE [LARGE SCALE GENOMIC DNA]</scope>
    <source>
        <strain evidence="6 7">HM-66</strain>
    </source>
</reference>
<proteinExistence type="inferred from homology"/>
<evidence type="ECO:0000256" key="2">
    <source>
        <dbReference type="ARBA" id="ARBA00022448"/>
    </source>
</evidence>
<accession>A0A0D1KMI4</accession>